<dbReference type="EMBL" id="QMGS01000025">
    <property type="protein sequence ID" value="RMW91110.1"/>
    <property type="molecule type" value="Genomic_DNA"/>
</dbReference>
<comment type="caution">
    <text evidence="1">The sequence shown here is derived from an EMBL/GenBank/DDBJ whole genome shotgun (WGS) entry which is preliminary data.</text>
</comment>
<organism evidence="1 2">
    <name type="scientific">Aggregatibacter aphrophilus</name>
    <name type="common">Haemophilus aphrophilus</name>
    <dbReference type="NCBI Taxonomy" id="732"/>
    <lineage>
        <taxon>Bacteria</taxon>
        <taxon>Pseudomonadati</taxon>
        <taxon>Pseudomonadota</taxon>
        <taxon>Gammaproteobacteria</taxon>
        <taxon>Pasteurellales</taxon>
        <taxon>Pasteurellaceae</taxon>
        <taxon>Aggregatibacter</taxon>
    </lineage>
</organism>
<evidence type="ECO:0000313" key="1">
    <source>
        <dbReference type="EMBL" id="RMW91110.1"/>
    </source>
</evidence>
<accession>A0ABX9VWV6</accession>
<evidence type="ECO:0000313" key="2">
    <source>
        <dbReference type="Proteomes" id="UP000274211"/>
    </source>
</evidence>
<proteinExistence type="predicted"/>
<name>A0ABX9VWV6_AGGAP</name>
<gene>
    <name evidence="1" type="ORF">DOL88_01550</name>
</gene>
<protein>
    <submittedName>
        <fullName evidence="1">Uncharacterized protein</fullName>
    </submittedName>
</protein>
<keyword evidence="2" id="KW-1185">Reference proteome</keyword>
<reference evidence="1 2" key="1">
    <citation type="journal article" date="2019" name="J. Oral Microbiol.">
        <title>Role of OmpA1 and OmpA2 in Aggregatibacter actinomycetemcomitans and Aggregatibacter aphrophilus serum resistance.</title>
        <authorList>
            <person name="Lindholm M."/>
            <person name="Min Aung K."/>
            <person name="Nyunt Wai S."/>
            <person name="Oscarsson J."/>
        </authorList>
    </citation>
    <scope>NUCLEOTIDE SEQUENCE [LARGE SCALE GENOMIC DNA]</scope>
    <source>
        <strain evidence="1 2">HK83</strain>
    </source>
</reference>
<sequence length="60" mass="7094">MSSKANNSEWLIFIKELSKNSAGSIADFSRLSPSFTENMALFFRKVRWNLKIFFYLKKRV</sequence>
<dbReference type="Proteomes" id="UP000274211">
    <property type="component" value="Unassembled WGS sequence"/>
</dbReference>